<proteinExistence type="predicted"/>
<feature type="transmembrane region" description="Helical" evidence="5">
    <location>
        <begin position="74"/>
        <end position="91"/>
    </location>
</feature>
<protein>
    <submittedName>
        <fullName evidence="6">Membrane protein</fullName>
    </submittedName>
</protein>
<dbReference type="RefSeq" id="WP_062394597.1">
    <property type="nucleotide sequence ID" value="NZ_CP011853.1"/>
</dbReference>
<reference evidence="7" key="1">
    <citation type="submission" date="2015-06" db="EMBL/GenBank/DDBJ databases">
        <title>Complete genome sequence and metabolic analysis of phthalate degradation pathway in Gordonia sp. QH-11.</title>
        <authorList>
            <person name="Jin D."/>
            <person name="Kong X."/>
            <person name="Bai Z."/>
        </authorList>
    </citation>
    <scope>NUCLEOTIDE SEQUENCE [LARGE SCALE GENOMIC DNA]</scope>
    <source>
        <strain evidence="7">QH-11</strain>
    </source>
</reference>
<dbReference type="Pfam" id="PF13564">
    <property type="entry name" value="DoxX_2"/>
    <property type="match status" value="1"/>
</dbReference>
<dbReference type="GO" id="GO:0016020">
    <property type="term" value="C:membrane"/>
    <property type="evidence" value="ECO:0007669"/>
    <property type="project" value="UniProtKB-SubCell"/>
</dbReference>
<feature type="transmembrane region" description="Helical" evidence="5">
    <location>
        <begin position="6"/>
        <end position="28"/>
    </location>
</feature>
<evidence type="ECO:0000313" key="6">
    <source>
        <dbReference type="EMBL" id="ALG86369.1"/>
    </source>
</evidence>
<dbReference type="AlphaFoldDB" id="A0A0N9MTB4"/>
<gene>
    <name evidence="6" type="ORF">ACH46_20080</name>
</gene>
<evidence type="ECO:0000256" key="1">
    <source>
        <dbReference type="ARBA" id="ARBA00004141"/>
    </source>
</evidence>
<feature type="transmembrane region" description="Helical" evidence="5">
    <location>
        <begin position="103"/>
        <end position="121"/>
    </location>
</feature>
<keyword evidence="4 5" id="KW-0472">Membrane</keyword>
<dbReference type="InterPro" id="IPR032808">
    <property type="entry name" value="DoxX"/>
</dbReference>
<comment type="subcellular location">
    <subcellularLocation>
        <location evidence="1">Membrane</location>
        <topology evidence="1">Multi-pass membrane protein</topology>
    </subcellularLocation>
</comment>
<evidence type="ECO:0000256" key="3">
    <source>
        <dbReference type="ARBA" id="ARBA00022989"/>
    </source>
</evidence>
<reference evidence="6 7" key="2">
    <citation type="journal article" date="2017" name="Int. J. Syst. Evol. Microbiol.">
        <title>Gordonia phthalatica sp. nov., a di-n-butyl phthalate-degrading bacterium isolated from activated sludge.</title>
        <authorList>
            <person name="Jin D."/>
            <person name="Kong X."/>
            <person name="Jia M."/>
            <person name="Yu X."/>
            <person name="Wang X."/>
            <person name="Zhuang X."/>
            <person name="Deng Y."/>
            <person name="Bai Z."/>
        </authorList>
    </citation>
    <scope>NUCLEOTIDE SEQUENCE [LARGE SCALE GENOMIC DNA]</scope>
    <source>
        <strain evidence="6 7">QH-11</strain>
    </source>
</reference>
<keyword evidence="3 5" id="KW-1133">Transmembrane helix</keyword>
<organism evidence="6 7">
    <name type="scientific">Gordonia phthalatica</name>
    <dbReference type="NCBI Taxonomy" id="1136941"/>
    <lineage>
        <taxon>Bacteria</taxon>
        <taxon>Bacillati</taxon>
        <taxon>Actinomycetota</taxon>
        <taxon>Actinomycetes</taxon>
        <taxon>Mycobacteriales</taxon>
        <taxon>Gordoniaceae</taxon>
        <taxon>Gordonia</taxon>
    </lineage>
</organism>
<dbReference type="PATRIC" id="fig|1136941.3.peg.4111"/>
<dbReference type="EMBL" id="CP011853">
    <property type="protein sequence ID" value="ALG86369.1"/>
    <property type="molecule type" value="Genomic_DNA"/>
</dbReference>
<name>A0A0N9MTB4_9ACTN</name>
<accession>A0A0N9MTB4</accession>
<evidence type="ECO:0000313" key="7">
    <source>
        <dbReference type="Proteomes" id="UP000063789"/>
    </source>
</evidence>
<keyword evidence="7" id="KW-1185">Reference proteome</keyword>
<dbReference type="Proteomes" id="UP000063789">
    <property type="component" value="Chromosome"/>
</dbReference>
<keyword evidence="2 5" id="KW-0812">Transmembrane</keyword>
<dbReference type="OrthoDB" id="3482063at2"/>
<evidence type="ECO:0000256" key="2">
    <source>
        <dbReference type="ARBA" id="ARBA00022692"/>
    </source>
</evidence>
<dbReference type="KEGG" id="goq:ACH46_20080"/>
<dbReference type="STRING" id="1136941.ACH46_20080"/>
<evidence type="ECO:0000256" key="4">
    <source>
        <dbReference type="ARBA" id="ARBA00023136"/>
    </source>
</evidence>
<sequence length="127" mass="13368">MNTTLWILTSVLAGAFTIGGIAQMTMPIEKYRSLATSQHWVDDFGPGKLKAVGAIKTTGALGLVVPAIGDIAPVLVPLAACGLMLFMSGAATTRLRCSEWGSMVGDMAFIALFAFIAWGRFDLAPFA</sequence>
<evidence type="ECO:0000256" key="5">
    <source>
        <dbReference type="SAM" id="Phobius"/>
    </source>
</evidence>